<gene>
    <name evidence="13" type="primary">ccmD</name>
    <name evidence="13" type="ORF">FPY71_14480</name>
</gene>
<keyword evidence="9 12" id="KW-0201">Cytochrome c-type biogenesis</keyword>
<dbReference type="GO" id="GO:0005886">
    <property type="term" value="C:plasma membrane"/>
    <property type="evidence" value="ECO:0007669"/>
    <property type="project" value="UniProtKB-SubCell"/>
</dbReference>
<dbReference type="GO" id="GO:0017004">
    <property type="term" value="P:cytochrome complex assembly"/>
    <property type="evidence" value="ECO:0007669"/>
    <property type="project" value="UniProtKB-KW"/>
</dbReference>
<dbReference type="EMBL" id="VTWH01000003">
    <property type="protein sequence ID" value="KAA0969719.1"/>
    <property type="molecule type" value="Genomic_DNA"/>
</dbReference>
<accession>A0A5B0DWY4</accession>
<proteinExistence type="inferred from homology"/>
<keyword evidence="5 12" id="KW-0813">Transport</keyword>
<keyword evidence="10 12" id="KW-1133">Transmembrane helix</keyword>
<keyword evidence="14" id="KW-1185">Reference proteome</keyword>
<comment type="subcellular location">
    <subcellularLocation>
        <location evidence="2 12">Cell inner membrane</location>
        <topology evidence="2 12">Single-pass membrane protein</topology>
    </subcellularLocation>
</comment>
<organism evidence="13 14">
    <name type="scientific">Aureimonas fodinaquatilis</name>
    <dbReference type="NCBI Taxonomy" id="2565783"/>
    <lineage>
        <taxon>Bacteria</taxon>
        <taxon>Pseudomonadati</taxon>
        <taxon>Pseudomonadota</taxon>
        <taxon>Alphaproteobacteria</taxon>
        <taxon>Hyphomicrobiales</taxon>
        <taxon>Aurantimonadaceae</taxon>
        <taxon>Aureimonas</taxon>
    </lineage>
</organism>
<comment type="function">
    <text evidence="1 12">Required for the export of heme to the periplasm for the biogenesis of c-type cytochromes.</text>
</comment>
<dbReference type="RefSeq" id="WP_149301003.1">
    <property type="nucleotide sequence ID" value="NZ_VTWH01000003.1"/>
</dbReference>
<comment type="caution">
    <text evidence="13">The sequence shown here is derived from an EMBL/GenBank/DDBJ whole genome shotgun (WGS) entry which is preliminary data.</text>
</comment>
<evidence type="ECO:0000313" key="14">
    <source>
        <dbReference type="Proteomes" id="UP000324738"/>
    </source>
</evidence>
<evidence type="ECO:0000256" key="12">
    <source>
        <dbReference type="RuleBase" id="RU363101"/>
    </source>
</evidence>
<protein>
    <recommendedName>
        <fullName evidence="4 12">Heme exporter protein D</fullName>
    </recommendedName>
</protein>
<evidence type="ECO:0000256" key="3">
    <source>
        <dbReference type="ARBA" id="ARBA00008741"/>
    </source>
</evidence>
<evidence type="ECO:0000256" key="11">
    <source>
        <dbReference type="ARBA" id="ARBA00023136"/>
    </source>
</evidence>
<evidence type="ECO:0000256" key="7">
    <source>
        <dbReference type="ARBA" id="ARBA00022519"/>
    </source>
</evidence>
<dbReference type="Proteomes" id="UP000324738">
    <property type="component" value="Unassembled WGS sequence"/>
</dbReference>
<feature type="transmembrane region" description="Helical" evidence="12">
    <location>
        <begin position="6"/>
        <end position="29"/>
    </location>
</feature>
<dbReference type="NCBIfam" id="TIGR03141">
    <property type="entry name" value="cytochro_ccmD"/>
    <property type="match status" value="1"/>
</dbReference>
<name>A0A5B0DWY4_9HYPH</name>
<evidence type="ECO:0000256" key="1">
    <source>
        <dbReference type="ARBA" id="ARBA00002442"/>
    </source>
</evidence>
<keyword evidence="7 12" id="KW-0997">Cell inner membrane</keyword>
<reference evidence="13 14" key="1">
    <citation type="submission" date="2019-08" db="EMBL/GenBank/DDBJ databases">
        <title>Aureimonas fodiniaquatilis sp. nov., isolated from a coal mine wastewater.</title>
        <authorList>
            <person name="Kim W."/>
        </authorList>
    </citation>
    <scope>NUCLEOTIDE SEQUENCE [LARGE SCALE GENOMIC DNA]</scope>
    <source>
        <strain evidence="13 14">CAU 1482</strain>
    </source>
</reference>
<dbReference type="GO" id="GO:0015886">
    <property type="term" value="P:heme transport"/>
    <property type="evidence" value="ECO:0007669"/>
    <property type="project" value="InterPro"/>
</dbReference>
<keyword evidence="6 12" id="KW-1003">Cell membrane</keyword>
<comment type="similarity">
    <text evidence="3 12">Belongs to the CcmD/CycX/HelD family.</text>
</comment>
<evidence type="ECO:0000256" key="2">
    <source>
        <dbReference type="ARBA" id="ARBA00004377"/>
    </source>
</evidence>
<evidence type="ECO:0000256" key="10">
    <source>
        <dbReference type="ARBA" id="ARBA00022989"/>
    </source>
</evidence>
<evidence type="ECO:0000256" key="8">
    <source>
        <dbReference type="ARBA" id="ARBA00022692"/>
    </source>
</evidence>
<evidence type="ECO:0000256" key="9">
    <source>
        <dbReference type="ARBA" id="ARBA00022748"/>
    </source>
</evidence>
<keyword evidence="8 12" id="KW-0812">Transmembrane</keyword>
<evidence type="ECO:0000256" key="5">
    <source>
        <dbReference type="ARBA" id="ARBA00022448"/>
    </source>
</evidence>
<evidence type="ECO:0000256" key="6">
    <source>
        <dbReference type="ARBA" id="ARBA00022475"/>
    </source>
</evidence>
<dbReference type="InterPro" id="IPR007078">
    <property type="entry name" value="Haem_export_protD_CcmD"/>
</dbReference>
<evidence type="ECO:0000256" key="4">
    <source>
        <dbReference type="ARBA" id="ARBA00016461"/>
    </source>
</evidence>
<keyword evidence="11 12" id="KW-0472">Membrane</keyword>
<evidence type="ECO:0000313" key="13">
    <source>
        <dbReference type="EMBL" id="KAA0969719.1"/>
    </source>
</evidence>
<sequence length="59" mass="6654">MTGDYFGYIFSAYALSALVLSALGLWLVVDSRQVSKRLALQERALVPRRRRNVAEKPAE</sequence>
<dbReference type="Pfam" id="PF04995">
    <property type="entry name" value="CcmD"/>
    <property type="match status" value="1"/>
</dbReference>
<dbReference type="AlphaFoldDB" id="A0A5B0DWY4"/>